<feature type="signal peptide" evidence="1">
    <location>
        <begin position="1"/>
        <end position="22"/>
    </location>
</feature>
<feature type="chain" id="PRO_5045669216" evidence="1">
    <location>
        <begin position="23"/>
        <end position="153"/>
    </location>
</feature>
<name>A0ABN5HAP9_9GAMM</name>
<evidence type="ECO:0000256" key="1">
    <source>
        <dbReference type="SAM" id="SignalP"/>
    </source>
</evidence>
<evidence type="ECO:0000313" key="3">
    <source>
        <dbReference type="Proteomes" id="UP000237673"/>
    </source>
</evidence>
<evidence type="ECO:0000313" key="2">
    <source>
        <dbReference type="EMBL" id="AUY25288.1"/>
    </source>
</evidence>
<dbReference type="EMBL" id="CP026378">
    <property type="protein sequence ID" value="AUY25288.1"/>
    <property type="molecule type" value="Genomic_DNA"/>
</dbReference>
<keyword evidence="1" id="KW-0732">Signal</keyword>
<dbReference type="RefSeq" id="WP_038626128.1">
    <property type="nucleotide sequence ID" value="NZ_CAXOMJ010000021.1"/>
</dbReference>
<gene>
    <name evidence="2" type="ORF">C2E16_10465</name>
</gene>
<protein>
    <submittedName>
        <fullName evidence="2">Uncharacterized protein</fullName>
    </submittedName>
</protein>
<dbReference type="GeneID" id="84630862"/>
<organism evidence="2 3">
    <name type="scientific">Mixta calida</name>
    <dbReference type="NCBI Taxonomy" id="665913"/>
    <lineage>
        <taxon>Bacteria</taxon>
        <taxon>Pseudomonadati</taxon>
        <taxon>Pseudomonadota</taxon>
        <taxon>Gammaproteobacteria</taxon>
        <taxon>Enterobacterales</taxon>
        <taxon>Erwiniaceae</taxon>
        <taxon>Mixta</taxon>
    </lineage>
</organism>
<proteinExistence type="predicted"/>
<keyword evidence="3" id="KW-1185">Reference proteome</keyword>
<accession>A0ABN5HAP9</accession>
<sequence length="153" mass="17563">MKKLTTALILASLTFLPLQSGIASPDSRPAHGKQQRPEIAEQVKAWQGEEGTEVWILRYGPREENKALVQLVNIDHPWNRKIQIMDVVRENKKKKYTVTLNGNRFVVLSMDGTNIGELYLPNEPHPYRISYSDLLSKYGNAQHFLTDYLSQQK</sequence>
<dbReference type="Proteomes" id="UP000237673">
    <property type="component" value="Chromosome"/>
</dbReference>
<reference evidence="2 3" key="1">
    <citation type="submission" date="2018-01" db="EMBL/GenBank/DDBJ databases">
        <title>Complete and assembled Genome of Pantoea calida DSM22759T.</title>
        <authorList>
            <person name="Stevens M.J.A."/>
            <person name="Zurfluh K."/>
            <person name="Stephan R."/>
        </authorList>
    </citation>
    <scope>NUCLEOTIDE SEQUENCE [LARGE SCALE GENOMIC DNA]</scope>
    <source>
        <strain evidence="2 3">DSM 22759</strain>
    </source>
</reference>